<dbReference type="PANTHER" id="PTHR30040:SF2">
    <property type="entry name" value="FAD:PROTEIN FMN TRANSFERASE"/>
    <property type="match status" value="1"/>
</dbReference>
<dbReference type="SUPFAM" id="SSF143631">
    <property type="entry name" value="ApbE-like"/>
    <property type="match status" value="1"/>
</dbReference>
<organism evidence="11 12">
    <name type="scientific">Micromonospora zamorensis</name>
    <dbReference type="NCBI Taxonomy" id="709883"/>
    <lineage>
        <taxon>Bacteria</taxon>
        <taxon>Bacillati</taxon>
        <taxon>Actinomycetota</taxon>
        <taxon>Actinomycetes</taxon>
        <taxon>Micromonosporales</taxon>
        <taxon>Micromonosporaceae</taxon>
        <taxon>Micromonospora</taxon>
    </lineage>
</organism>
<dbReference type="PANTHER" id="PTHR30040">
    <property type="entry name" value="THIAMINE BIOSYNTHESIS LIPOPROTEIN APBE"/>
    <property type="match status" value="1"/>
</dbReference>
<evidence type="ECO:0000256" key="7">
    <source>
        <dbReference type="ARBA" id="ARBA00022827"/>
    </source>
</evidence>
<dbReference type="EMBL" id="CP107941">
    <property type="protein sequence ID" value="WUI84635.1"/>
    <property type="molecule type" value="Genomic_DNA"/>
</dbReference>
<dbReference type="EC" id="2.7.1.180" evidence="2"/>
<evidence type="ECO:0000256" key="10">
    <source>
        <dbReference type="ARBA" id="ARBA00048540"/>
    </source>
</evidence>
<evidence type="ECO:0000313" key="11">
    <source>
        <dbReference type="EMBL" id="WUI84635.1"/>
    </source>
</evidence>
<keyword evidence="8" id="KW-0460">Magnesium</keyword>
<evidence type="ECO:0000256" key="5">
    <source>
        <dbReference type="ARBA" id="ARBA00022679"/>
    </source>
</evidence>
<protein>
    <recommendedName>
        <fullName evidence="3">FAD:protein FMN transferase</fullName>
        <ecNumber evidence="2">2.7.1.180</ecNumber>
    </recommendedName>
    <alternativeName>
        <fullName evidence="9">Flavin transferase</fullName>
    </alternativeName>
</protein>
<dbReference type="RefSeq" id="WP_328374561.1">
    <property type="nucleotide sequence ID" value="NZ_CP107936.1"/>
</dbReference>
<evidence type="ECO:0000256" key="4">
    <source>
        <dbReference type="ARBA" id="ARBA00022630"/>
    </source>
</evidence>
<dbReference type="InterPro" id="IPR003374">
    <property type="entry name" value="ApbE-like_sf"/>
</dbReference>
<name>A0ABZ1PME4_9ACTN</name>
<keyword evidence="12" id="KW-1185">Reference proteome</keyword>
<evidence type="ECO:0000313" key="12">
    <source>
        <dbReference type="Proteomes" id="UP001346877"/>
    </source>
</evidence>
<accession>A0ABZ1PME4</accession>
<reference evidence="11 12" key="1">
    <citation type="submission" date="2022-10" db="EMBL/GenBank/DDBJ databases">
        <title>The complete genomes of actinobacterial strains from the NBC collection.</title>
        <authorList>
            <person name="Joergensen T.S."/>
            <person name="Alvarez Arevalo M."/>
            <person name="Sterndorff E.B."/>
            <person name="Faurdal D."/>
            <person name="Vuksanovic O."/>
            <person name="Mourched A.-S."/>
            <person name="Charusanti P."/>
            <person name="Shaw S."/>
            <person name="Blin K."/>
            <person name="Weber T."/>
        </authorList>
    </citation>
    <scope>NUCLEOTIDE SEQUENCE [LARGE SCALE GENOMIC DNA]</scope>
    <source>
        <strain evidence="11 12">NBC_00396</strain>
    </source>
</reference>
<evidence type="ECO:0000256" key="6">
    <source>
        <dbReference type="ARBA" id="ARBA00022723"/>
    </source>
</evidence>
<dbReference type="GO" id="GO:0016740">
    <property type="term" value="F:transferase activity"/>
    <property type="evidence" value="ECO:0007669"/>
    <property type="project" value="UniProtKB-KW"/>
</dbReference>
<keyword evidence="4" id="KW-0285">Flavoprotein</keyword>
<comment type="cofactor">
    <cofactor evidence="1">
        <name>Mg(2+)</name>
        <dbReference type="ChEBI" id="CHEBI:18420"/>
    </cofactor>
</comment>
<evidence type="ECO:0000256" key="3">
    <source>
        <dbReference type="ARBA" id="ARBA00016337"/>
    </source>
</evidence>
<dbReference type="InterPro" id="IPR024932">
    <property type="entry name" value="ApbE"/>
</dbReference>
<evidence type="ECO:0000256" key="8">
    <source>
        <dbReference type="ARBA" id="ARBA00022842"/>
    </source>
</evidence>
<proteinExistence type="predicted"/>
<dbReference type="Proteomes" id="UP001346877">
    <property type="component" value="Chromosome"/>
</dbReference>
<evidence type="ECO:0000256" key="9">
    <source>
        <dbReference type="ARBA" id="ARBA00031306"/>
    </source>
</evidence>
<keyword evidence="6" id="KW-0479">Metal-binding</keyword>
<comment type="catalytic activity">
    <reaction evidence="10">
        <text>L-threonyl-[protein] + FAD = FMN-L-threonyl-[protein] + AMP + H(+)</text>
        <dbReference type="Rhea" id="RHEA:36847"/>
        <dbReference type="Rhea" id="RHEA-COMP:11060"/>
        <dbReference type="Rhea" id="RHEA-COMP:11061"/>
        <dbReference type="ChEBI" id="CHEBI:15378"/>
        <dbReference type="ChEBI" id="CHEBI:30013"/>
        <dbReference type="ChEBI" id="CHEBI:57692"/>
        <dbReference type="ChEBI" id="CHEBI:74257"/>
        <dbReference type="ChEBI" id="CHEBI:456215"/>
        <dbReference type="EC" id="2.7.1.180"/>
    </reaction>
</comment>
<evidence type="ECO:0000256" key="2">
    <source>
        <dbReference type="ARBA" id="ARBA00011955"/>
    </source>
</evidence>
<gene>
    <name evidence="11" type="ORF">OG375_10095</name>
</gene>
<keyword evidence="5 11" id="KW-0808">Transferase</keyword>
<keyword evidence="7" id="KW-0274">FAD</keyword>
<sequence length="293" mass="30991">MTVAHHPLSVQRYTCPVFTCEVTLASHGPPTTPFTEVQRRLQALDRRYSRFRPDSELSQLNAAAGRWHPISADLHAMLRHALAVAVASANLVNAAMLPRLLAAGYVRSWATGTPPTAPPTTPTPVPPLAELLELRAHTGRLAPGYGVDVGALAKGRWADDVVTWLGPNAAASIGGDVTCRGPGPNGDGWPVNLPNGNVLLVRDGGVATSGTGKRRWGTDGHHLIDPRTGQPCASDITQSTVLARTGACADWVASATVIGGSPAAAHLNARADVHRLWLIRTTNPPIGERRHEP</sequence>
<dbReference type="Gene3D" id="3.10.520.10">
    <property type="entry name" value="ApbE-like domains"/>
    <property type="match status" value="1"/>
</dbReference>
<dbReference type="Pfam" id="PF02424">
    <property type="entry name" value="ApbE"/>
    <property type="match status" value="1"/>
</dbReference>
<evidence type="ECO:0000256" key="1">
    <source>
        <dbReference type="ARBA" id="ARBA00001946"/>
    </source>
</evidence>